<evidence type="ECO:0000313" key="2">
    <source>
        <dbReference type="EMBL" id="XAY05612.1"/>
    </source>
</evidence>
<protein>
    <submittedName>
        <fullName evidence="2">Uncharacterized protein</fullName>
    </submittedName>
</protein>
<reference evidence="2" key="1">
    <citation type="submission" date="2022-12" db="EMBL/GenBank/DDBJ databases">
        <title>Paraconexibacter alkalitolerans sp. nov. and Baekduia alba sp. nov., isolated from soil and emended description of the genera Paraconexibacter (Chun et al., 2020) and Baekduia (An et al., 2020).</title>
        <authorList>
            <person name="Vieira S."/>
            <person name="Huber K.J."/>
            <person name="Geppert A."/>
            <person name="Wolf J."/>
            <person name="Neumann-Schaal M."/>
            <person name="Muesken M."/>
            <person name="Overmann J."/>
        </authorList>
    </citation>
    <scope>NUCLEOTIDE SEQUENCE</scope>
    <source>
        <strain evidence="2">AEG42_29</strain>
    </source>
</reference>
<feature type="signal peptide" evidence="1">
    <location>
        <begin position="1"/>
        <end position="24"/>
    </location>
</feature>
<evidence type="ECO:0000256" key="1">
    <source>
        <dbReference type="SAM" id="SignalP"/>
    </source>
</evidence>
<accession>A0AAU7AV92</accession>
<organism evidence="2">
    <name type="scientific">Paraconexibacter sp. AEG42_29</name>
    <dbReference type="NCBI Taxonomy" id="2997339"/>
    <lineage>
        <taxon>Bacteria</taxon>
        <taxon>Bacillati</taxon>
        <taxon>Actinomycetota</taxon>
        <taxon>Thermoleophilia</taxon>
        <taxon>Solirubrobacterales</taxon>
        <taxon>Paraconexibacteraceae</taxon>
        <taxon>Paraconexibacter</taxon>
    </lineage>
</organism>
<dbReference type="PROSITE" id="PS51257">
    <property type="entry name" value="PROKAR_LIPOPROTEIN"/>
    <property type="match status" value="1"/>
</dbReference>
<name>A0AAU7AV92_9ACTN</name>
<dbReference type="EMBL" id="CP114014">
    <property type="protein sequence ID" value="XAY05612.1"/>
    <property type="molecule type" value="Genomic_DNA"/>
</dbReference>
<sequence length="171" mass="17480">MTAARRRALAAAATVAAGLTLILATGCGGGEDAGDGPPPLAWTAPPQVFATKALPDDRVAVGSVRNTTDRPVELNATALRVVDADGKRLRSAGQYAAGFAHGLYGAFQKPDPIPPGELRRLGLLITVAPGQTAPIAISWSLPRGSDKRRPAAVDYGKGRLVLPTAVKAGIG</sequence>
<keyword evidence="1" id="KW-0732">Signal</keyword>
<feature type="chain" id="PRO_5043447877" evidence="1">
    <location>
        <begin position="25"/>
        <end position="171"/>
    </location>
</feature>
<dbReference type="RefSeq" id="WP_354702117.1">
    <property type="nucleotide sequence ID" value="NZ_CP114014.1"/>
</dbReference>
<gene>
    <name evidence="2" type="ORF">DSM112329_02470</name>
</gene>
<dbReference type="KEGG" id="parq:DSM112329_02470"/>
<dbReference type="AlphaFoldDB" id="A0AAU7AV92"/>
<proteinExistence type="predicted"/>